<gene>
    <name evidence="4" type="ORF">QBC47DRAFT_102148</name>
</gene>
<keyword evidence="3" id="KW-0732">Signal</keyword>
<evidence type="ECO:0000256" key="1">
    <source>
        <dbReference type="SAM" id="MobiDB-lite"/>
    </source>
</evidence>
<dbReference type="GO" id="GO:0009986">
    <property type="term" value="C:cell surface"/>
    <property type="evidence" value="ECO:0007669"/>
    <property type="project" value="TreeGrafter"/>
</dbReference>
<dbReference type="Proteomes" id="UP001239445">
    <property type="component" value="Unassembled WGS sequence"/>
</dbReference>
<keyword evidence="2" id="KW-0472">Membrane</keyword>
<feature type="compositionally biased region" description="Polar residues" evidence="1">
    <location>
        <begin position="257"/>
        <end position="270"/>
    </location>
</feature>
<comment type="caution">
    <text evidence="4">The sequence shown here is derived from an EMBL/GenBank/DDBJ whole genome shotgun (WGS) entry which is preliminary data.</text>
</comment>
<dbReference type="GO" id="GO:0006972">
    <property type="term" value="P:hyperosmotic response"/>
    <property type="evidence" value="ECO:0007669"/>
    <property type="project" value="TreeGrafter"/>
</dbReference>
<feature type="compositionally biased region" description="Polar residues" evidence="1">
    <location>
        <begin position="640"/>
        <end position="654"/>
    </location>
</feature>
<evidence type="ECO:0000313" key="4">
    <source>
        <dbReference type="EMBL" id="KAK1759301.1"/>
    </source>
</evidence>
<dbReference type="GO" id="GO:0005886">
    <property type="term" value="C:plasma membrane"/>
    <property type="evidence" value="ECO:0007669"/>
    <property type="project" value="InterPro"/>
</dbReference>
<dbReference type="GO" id="GO:0007232">
    <property type="term" value="P:osmosensory signaling pathway via Sho1 osmosensor"/>
    <property type="evidence" value="ECO:0007669"/>
    <property type="project" value="InterPro"/>
</dbReference>
<feature type="compositionally biased region" description="Polar residues" evidence="1">
    <location>
        <begin position="703"/>
        <end position="712"/>
    </location>
</feature>
<feature type="region of interest" description="Disordered" evidence="1">
    <location>
        <begin position="212"/>
        <end position="234"/>
    </location>
</feature>
<dbReference type="GO" id="GO:0030010">
    <property type="term" value="P:establishment of cell polarity"/>
    <property type="evidence" value="ECO:0007669"/>
    <property type="project" value="TreeGrafter"/>
</dbReference>
<proteinExistence type="predicted"/>
<feature type="transmembrane region" description="Helical" evidence="2">
    <location>
        <begin position="605"/>
        <end position="626"/>
    </location>
</feature>
<protein>
    <submittedName>
        <fullName evidence="4">Signaling mucin MSB2</fullName>
    </submittedName>
</protein>
<feature type="region of interest" description="Disordered" evidence="1">
    <location>
        <begin position="99"/>
        <end position="178"/>
    </location>
</feature>
<dbReference type="GO" id="GO:0005576">
    <property type="term" value="C:extracellular region"/>
    <property type="evidence" value="ECO:0007669"/>
    <property type="project" value="TreeGrafter"/>
</dbReference>
<dbReference type="EMBL" id="MU839828">
    <property type="protein sequence ID" value="KAK1759301.1"/>
    <property type="molecule type" value="Genomic_DNA"/>
</dbReference>
<dbReference type="PANTHER" id="PTHR35778:SF1">
    <property type="entry name" value="SIGNALING MUCIN HKR1-RELATED"/>
    <property type="match status" value="1"/>
</dbReference>
<feature type="compositionally biased region" description="Polar residues" evidence="1">
    <location>
        <begin position="123"/>
        <end position="134"/>
    </location>
</feature>
<feature type="compositionally biased region" description="Low complexity" evidence="1">
    <location>
        <begin position="568"/>
        <end position="579"/>
    </location>
</feature>
<accession>A0AAJ0BJF5</accession>
<feature type="region of interest" description="Disordered" evidence="1">
    <location>
        <begin position="568"/>
        <end position="602"/>
    </location>
</feature>
<feature type="compositionally biased region" description="Low complexity" evidence="1">
    <location>
        <begin position="40"/>
        <end position="57"/>
    </location>
</feature>
<dbReference type="GO" id="GO:0030427">
    <property type="term" value="C:site of polarized growth"/>
    <property type="evidence" value="ECO:0007669"/>
    <property type="project" value="TreeGrafter"/>
</dbReference>
<reference evidence="4" key="1">
    <citation type="submission" date="2023-06" db="EMBL/GenBank/DDBJ databases">
        <title>Genome-scale phylogeny and comparative genomics of the fungal order Sordariales.</title>
        <authorList>
            <consortium name="Lawrence Berkeley National Laboratory"/>
            <person name="Hensen N."/>
            <person name="Bonometti L."/>
            <person name="Westerberg I."/>
            <person name="Brannstrom I.O."/>
            <person name="Guillou S."/>
            <person name="Cros-Aarteil S."/>
            <person name="Calhoun S."/>
            <person name="Haridas S."/>
            <person name="Kuo A."/>
            <person name="Mondo S."/>
            <person name="Pangilinan J."/>
            <person name="Riley R."/>
            <person name="Labutti K."/>
            <person name="Andreopoulos B."/>
            <person name="Lipzen A."/>
            <person name="Chen C."/>
            <person name="Yanf M."/>
            <person name="Daum C."/>
            <person name="Ng V."/>
            <person name="Clum A."/>
            <person name="Steindorff A."/>
            <person name="Ohm R."/>
            <person name="Martin F."/>
            <person name="Silar P."/>
            <person name="Natvig D."/>
            <person name="Lalanne C."/>
            <person name="Gautier V."/>
            <person name="Ament-Velasquez S.L."/>
            <person name="Kruys A."/>
            <person name="Hutchinson M.I."/>
            <person name="Powell A.J."/>
            <person name="Barry K."/>
            <person name="Miller A.N."/>
            <person name="Grigoriev I.V."/>
            <person name="Debuchy R."/>
            <person name="Gladieux P."/>
            <person name="Thoren M.H."/>
            <person name="Johannesson H."/>
        </authorList>
    </citation>
    <scope>NUCLEOTIDE SEQUENCE</scope>
    <source>
        <strain evidence="4">PSN4</strain>
    </source>
</reference>
<feature type="region of interest" description="Disordered" evidence="1">
    <location>
        <begin position="257"/>
        <end position="382"/>
    </location>
</feature>
<feature type="compositionally biased region" description="Low complexity" evidence="1">
    <location>
        <begin position="340"/>
        <end position="349"/>
    </location>
</feature>
<feature type="chain" id="PRO_5042476449" evidence="3">
    <location>
        <begin position="20"/>
        <end position="725"/>
    </location>
</feature>
<feature type="region of interest" description="Disordered" evidence="1">
    <location>
        <begin position="634"/>
        <end position="660"/>
    </location>
</feature>
<evidence type="ECO:0000256" key="2">
    <source>
        <dbReference type="SAM" id="Phobius"/>
    </source>
</evidence>
<dbReference type="PANTHER" id="PTHR35778">
    <property type="entry name" value="SIGNALING MUCIN HKR1-RELATED"/>
    <property type="match status" value="1"/>
</dbReference>
<feature type="region of interest" description="Disordered" evidence="1">
    <location>
        <begin position="673"/>
        <end position="712"/>
    </location>
</feature>
<keyword evidence="2" id="KW-0812">Transmembrane</keyword>
<keyword evidence="2" id="KW-1133">Transmembrane helix</keyword>
<organism evidence="4 5">
    <name type="scientific">Echria macrotheca</name>
    <dbReference type="NCBI Taxonomy" id="438768"/>
    <lineage>
        <taxon>Eukaryota</taxon>
        <taxon>Fungi</taxon>
        <taxon>Dikarya</taxon>
        <taxon>Ascomycota</taxon>
        <taxon>Pezizomycotina</taxon>
        <taxon>Sordariomycetes</taxon>
        <taxon>Sordariomycetidae</taxon>
        <taxon>Sordariales</taxon>
        <taxon>Schizotheciaceae</taxon>
        <taxon>Echria</taxon>
    </lineage>
</organism>
<dbReference type="InterPro" id="IPR039295">
    <property type="entry name" value="MSB2"/>
</dbReference>
<dbReference type="GO" id="GO:0001402">
    <property type="term" value="P:signal transduction involved in filamentous growth"/>
    <property type="evidence" value="ECO:0007669"/>
    <property type="project" value="TreeGrafter"/>
</dbReference>
<keyword evidence="5" id="KW-1185">Reference proteome</keyword>
<name>A0AAJ0BJF5_9PEZI</name>
<feature type="compositionally biased region" description="Low complexity" evidence="1">
    <location>
        <begin position="293"/>
        <end position="304"/>
    </location>
</feature>
<feature type="compositionally biased region" description="Polar residues" evidence="1">
    <location>
        <begin position="366"/>
        <end position="382"/>
    </location>
</feature>
<feature type="compositionally biased region" description="Pro residues" evidence="1">
    <location>
        <begin position="305"/>
        <end position="326"/>
    </location>
</feature>
<dbReference type="GO" id="GO:0005034">
    <property type="term" value="F:osmosensor activity"/>
    <property type="evidence" value="ECO:0007669"/>
    <property type="project" value="InterPro"/>
</dbReference>
<evidence type="ECO:0000313" key="5">
    <source>
        <dbReference type="Proteomes" id="UP001239445"/>
    </source>
</evidence>
<feature type="compositionally biased region" description="Polar residues" evidence="1">
    <location>
        <begin position="580"/>
        <end position="602"/>
    </location>
</feature>
<dbReference type="GO" id="GO:0031505">
    <property type="term" value="P:fungal-type cell wall organization"/>
    <property type="evidence" value="ECO:0007669"/>
    <property type="project" value="TreeGrafter"/>
</dbReference>
<dbReference type="AlphaFoldDB" id="A0AAJ0BJF5"/>
<feature type="signal peptide" evidence="3">
    <location>
        <begin position="1"/>
        <end position="19"/>
    </location>
</feature>
<feature type="region of interest" description="Disordered" evidence="1">
    <location>
        <begin position="39"/>
        <end position="77"/>
    </location>
</feature>
<sequence length="725" mass="74769">MRTTSVLVAALVAASSVAAQQETRRFYYPRHIKRQFTNVTITSGSPSPSSADGSTTTLSTKRDDVLGNLPINLDPPTDTDVKVTTVVVQSTVYVAPTPNPFANGTIPDTTKDEPITPTAPVEPSSSPADQTNSVGLPLIGGTTSPTELANRPTGVPTEPTASKPEPTLQEPGKANSNSTISATFDSIVSVAPTTTWSSSSSTPIVIAPTGVVSESTSHHPEPTTPPSATEKNPLEPISSVASQIVSVVTSLLPPLQNATESKAPETTPSPLVTIPDITPSGTGPISTPPPHTSEPLPTETVTSPPVSPTVVVPPPVTNSTEPPPPVSSTSMTVPPPPPSTTTTSSHSVTEPPPPPPSSTFTPNVTISANTTTPPVQTQTDGNVDVTSIPHLGPTTISQSWLPTTILVDPTSTTVAGGLAPTTATGIPTGYPRAITPETGQGPIPQDTVIIQIGLLEGYNYPFVVKNEMAAAQIFDLLKKALNDYGGFSGDLVQVRKLVPLDTSTSLGYITTLVYTTYPKSQVGALQMDIKIPASSLYNNPDVLTYNFTKQINPSIEILIGSYPDDASGTDGSGAAASGTNTPNNGSPFSNDDPNGKSSGQQGTTAGIVTGAVAVAAAYGAAMFIIARRYKRKRQSHRRASSISNPSEMQQTPRSSPALMGGALLSRDFTSYGGVLGGRDSHGTHGTGSGRGGRDSHGSGRSGMGNSARTQYISAPVAAENSLGWN</sequence>
<evidence type="ECO:0000256" key="3">
    <source>
        <dbReference type="SAM" id="SignalP"/>
    </source>
</evidence>